<feature type="region of interest" description="Disordered" evidence="6">
    <location>
        <begin position="706"/>
        <end position="748"/>
    </location>
</feature>
<evidence type="ECO:0000256" key="3">
    <source>
        <dbReference type="ARBA" id="ARBA00022692"/>
    </source>
</evidence>
<dbReference type="KEGG" id="spu:583216"/>
<dbReference type="InterPro" id="IPR004331">
    <property type="entry name" value="SPX_dom"/>
</dbReference>
<dbReference type="Pfam" id="PF03105">
    <property type="entry name" value="SPX"/>
    <property type="match status" value="3"/>
</dbReference>
<dbReference type="EnsemblMetazoa" id="XM_030997374">
    <property type="protein sequence ID" value="XP_030853234"/>
    <property type="gene ID" value="LOC583216"/>
</dbReference>
<evidence type="ECO:0000259" key="9">
    <source>
        <dbReference type="PROSITE" id="PS51382"/>
    </source>
</evidence>
<dbReference type="PROSITE" id="PS51380">
    <property type="entry name" value="EXS"/>
    <property type="match status" value="1"/>
</dbReference>
<keyword evidence="3 7" id="KW-0812">Transmembrane</keyword>
<feature type="transmembrane region" description="Helical" evidence="7">
    <location>
        <begin position="241"/>
        <end position="262"/>
    </location>
</feature>
<dbReference type="GeneID" id="583216"/>
<feature type="transmembrane region" description="Helical" evidence="7">
    <location>
        <begin position="274"/>
        <end position="293"/>
    </location>
</feature>
<evidence type="ECO:0000313" key="10">
    <source>
        <dbReference type="EnsemblMetazoa" id="XP_030853234"/>
    </source>
</evidence>
<keyword evidence="11" id="KW-1185">Reference proteome</keyword>
<sequence length="748" mass="86833">MRFSEHLSAHITPEWQKQYIRYEELKNMLYDAQRAAPEADVSGEAQVDRHYVQFAEKFFQFCDKELSKINTFFSEKAAEASRNFAQLCDELRQVDSKPSAKDLRKNSLRRRSSFFIPEPLDSETRVIKSHKRKIADLKLAFTEFYLSLILLQNYQSLNFTGFRKILKKHDKMLQTRSGEDFHLNRVQQSPFHTAKQINNIIYETETLYINELEAGNRQRAMSKLRVPPLGAKSINWTTFRVGLFLGIFTVLCFVAAVAGLLIESKVDNMPAVRMYRGMFLIILMIFCLGLNTYGWRKVGVNHVLIFELDPRNNLSHEQLLEVALLFMVFWIISILAYICCGMTNIPPYINPLILAGSMLLFLINPTRTLNYRARFWLLRILGHIAIAPFHAVGFADFWLADQLNSLTCVLLDMEFLICYYSCEVSWVKNGQCKLSCLSSYSHAIRAVVACLPAWFRFAQCLRRYRDTKKAFPHLVNAGKYSTTFFVVLFSALVHIRRDQDLHEHFYQDPLYCLWIFSAFCSSCYTLTWDIKMDWGLLEKKSYNKLLRDEIVYPEKAYYFAMVEDLVLRFIWSVNNTVGQMDIGRGRNGLIISTILCFLEVIRRFIWNFFRLENEHLNNCGQFRAVRDISIKPAKEDENNPMKVEEMMDNEEFVPLCKHKPPNEVRRRLSVRDIPMVNNHACLSVPLLLTSPELIPKRPSVVRFQVGDNESGTSKTSIAQVGLYGEGSQDDDDDDENSSENSNVRDMLV</sequence>
<dbReference type="PANTHER" id="PTHR10783:SF103">
    <property type="entry name" value="SOLUTE CARRIER FAMILY 53 MEMBER 1"/>
    <property type="match status" value="1"/>
</dbReference>
<dbReference type="GO" id="GO:0005315">
    <property type="term" value="F:phosphate transmembrane transporter activity"/>
    <property type="evidence" value="ECO:0000318"/>
    <property type="project" value="GO_Central"/>
</dbReference>
<dbReference type="FunCoup" id="A0A7M7T4H0">
    <property type="interactions" value="1181"/>
</dbReference>
<proteinExistence type="inferred from homology"/>
<protein>
    <recommendedName>
        <fullName evidence="12">Xenotropic and polytropic retrovirus receptor 1</fullName>
    </recommendedName>
</protein>
<comment type="similarity">
    <text evidence="2">Belongs to the SYG1 (TC 2.A.94) family.</text>
</comment>
<dbReference type="CDD" id="cd14477">
    <property type="entry name" value="SPX_XPR1_like"/>
    <property type="match status" value="1"/>
</dbReference>
<feature type="compositionally biased region" description="Acidic residues" evidence="6">
    <location>
        <begin position="727"/>
        <end position="737"/>
    </location>
</feature>
<evidence type="ECO:0008006" key="12">
    <source>
        <dbReference type="Google" id="ProtNLM"/>
    </source>
</evidence>
<dbReference type="AlphaFoldDB" id="A0A7M7T4H0"/>
<feature type="domain" description="SPX" evidence="9">
    <location>
        <begin position="1"/>
        <end position="183"/>
    </location>
</feature>
<dbReference type="CTD" id="9213"/>
<evidence type="ECO:0000256" key="5">
    <source>
        <dbReference type="ARBA" id="ARBA00023136"/>
    </source>
</evidence>
<dbReference type="Pfam" id="PF03124">
    <property type="entry name" value="EXS"/>
    <property type="match status" value="1"/>
</dbReference>
<dbReference type="OrthoDB" id="9970435at2759"/>
<dbReference type="GO" id="GO:0006817">
    <property type="term" value="P:phosphate ion transport"/>
    <property type="evidence" value="ECO:0000318"/>
    <property type="project" value="GO_Central"/>
</dbReference>
<dbReference type="GO" id="GO:0000822">
    <property type="term" value="F:inositol hexakisphosphate binding"/>
    <property type="evidence" value="ECO:0000318"/>
    <property type="project" value="GO_Central"/>
</dbReference>
<dbReference type="GO" id="GO:0016036">
    <property type="term" value="P:cellular response to phosphate starvation"/>
    <property type="evidence" value="ECO:0000318"/>
    <property type="project" value="GO_Central"/>
</dbReference>
<name>A0A7M7T4H0_STRPU</name>
<comment type="subcellular location">
    <subcellularLocation>
        <location evidence="1">Membrane</location>
        <topology evidence="1">Multi-pass membrane protein</topology>
    </subcellularLocation>
</comment>
<keyword evidence="4 7" id="KW-1133">Transmembrane helix</keyword>
<dbReference type="PANTHER" id="PTHR10783">
    <property type="entry name" value="XENOTROPIC AND POLYTROPIC RETROVIRUS RECEPTOR 1-RELATED"/>
    <property type="match status" value="1"/>
</dbReference>
<evidence type="ECO:0000256" key="1">
    <source>
        <dbReference type="ARBA" id="ARBA00004141"/>
    </source>
</evidence>
<feature type="domain" description="EXS" evidence="8">
    <location>
        <begin position="436"/>
        <end position="643"/>
    </location>
</feature>
<dbReference type="InterPro" id="IPR004342">
    <property type="entry name" value="EXS_C"/>
</dbReference>
<organism evidence="10 11">
    <name type="scientific">Strongylocentrotus purpuratus</name>
    <name type="common">Purple sea urchin</name>
    <dbReference type="NCBI Taxonomy" id="7668"/>
    <lineage>
        <taxon>Eukaryota</taxon>
        <taxon>Metazoa</taxon>
        <taxon>Echinodermata</taxon>
        <taxon>Eleutherozoa</taxon>
        <taxon>Echinozoa</taxon>
        <taxon>Echinoidea</taxon>
        <taxon>Euechinoidea</taxon>
        <taxon>Echinacea</taxon>
        <taxon>Camarodonta</taxon>
        <taxon>Echinidea</taxon>
        <taxon>Strongylocentrotidae</taxon>
        <taxon>Strongylocentrotus</taxon>
    </lineage>
</organism>
<accession>A0A7M7T4H0</accession>
<dbReference type="InParanoid" id="A0A7M7T4H0"/>
<evidence type="ECO:0000256" key="6">
    <source>
        <dbReference type="SAM" id="MobiDB-lite"/>
    </source>
</evidence>
<dbReference type="RefSeq" id="XP_030853234.1">
    <property type="nucleotide sequence ID" value="XM_030997374.1"/>
</dbReference>
<feature type="transmembrane region" description="Helical" evidence="7">
    <location>
        <begin position="376"/>
        <end position="397"/>
    </location>
</feature>
<dbReference type="PROSITE" id="PS51382">
    <property type="entry name" value="SPX"/>
    <property type="match status" value="1"/>
</dbReference>
<feature type="compositionally biased region" description="Polar residues" evidence="6">
    <location>
        <begin position="707"/>
        <end position="718"/>
    </location>
</feature>
<dbReference type="OMA" id="IGVMFAH"/>
<feature type="transmembrane region" description="Helical" evidence="7">
    <location>
        <begin position="345"/>
        <end position="364"/>
    </location>
</feature>
<keyword evidence="5 7" id="KW-0472">Membrane</keyword>
<feature type="transmembrane region" description="Helical" evidence="7">
    <location>
        <begin position="319"/>
        <end position="339"/>
    </location>
</feature>
<reference evidence="10" key="2">
    <citation type="submission" date="2021-01" db="UniProtKB">
        <authorList>
            <consortium name="EnsemblMetazoa"/>
        </authorList>
    </citation>
    <scope>IDENTIFICATION</scope>
</reference>
<evidence type="ECO:0000256" key="4">
    <source>
        <dbReference type="ARBA" id="ARBA00022989"/>
    </source>
</evidence>
<evidence type="ECO:0000256" key="7">
    <source>
        <dbReference type="SAM" id="Phobius"/>
    </source>
</evidence>
<reference evidence="11" key="1">
    <citation type="submission" date="2015-02" db="EMBL/GenBank/DDBJ databases">
        <title>Genome sequencing for Strongylocentrotus purpuratus.</title>
        <authorList>
            <person name="Murali S."/>
            <person name="Liu Y."/>
            <person name="Vee V."/>
            <person name="English A."/>
            <person name="Wang M."/>
            <person name="Skinner E."/>
            <person name="Han Y."/>
            <person name="Muzny D.M."/>
            <person name="Worley K.C."/>
            <person name="Gibbs R.A."/>
        </authorList>
    </citation>
    <scope>NUCLEOTIDE SEQUENCE</scope>
</reference>
<evidence type="ECO:0000259" key="8">
    <source>
        <dbReference type="PROSITE" id="PS51380"/>
    </source>
</evidence>
<evidence type="ECO:0000313" key="11">
    <source>
        <dbReference type="Proteomes" id="UP000007110"/>
    </source>
</evidence>
<evidence type="ECO:0000256" key="2">
    <source>
        <dbReference type="ARBA" id="ARBA00009665"/>
    </source>
</evidence>
<dbReference type="Proteomes" id="UP000007110">
    <property type="component" value="Unassembled WGS sequence"/>
</dbReference>
<dbReference type="GO" id="GO:0005886">
    <property type="term" value="C:plasma membrane"/>
    <property type="evidence" value="ECO:0000318"/>
    <property type="project" value="GO_Central"/>
</dbReference>